<keyword evidence="4" id="KW-1185">Reference proteome</keyword>
<evidence type="ECO:0000256" key="1">
    <source>
        <dbReference type="SAM" id="MobiDB-lite"/>
    </source>
</evidence>
<dbReference type="Pfam" id="PF04909">
    <property type="entry name" value="Amidohydro_2"/>
    <property type="match status" value="1"/>
</dbReference>
<evidence type="ECO:0000313" key="4">
    <source>
        <dbReference type="Proteomes" id="UP001596298"/>
    </source>
</evidence>
<organism evidence="3 4">
    <name type="scientific">Flexivirga alba</name>
    <dbReference type="NCBI Taxonomy" id="702742"/>
    <lineage>
        <taxon>Bacteria</taxon>
        <taxon>Bacillati</taxon>
        <taxon>Actinomycetota</taxon>
        <taxon>Actinomycetes</taxon>
        <taxon>Micrococcales</taxon>
        <taxon>Dermacoccaceae</taxon>
        <taxon>Flexivirga</taxon>
    </lineage>
</organism>
<dbReference type="InterPro" id="IPR052358">
    <property type="entry name" value="Aro_Compnd_Degr_Hydrolases"/>
</dbReference>
<feature type="region of interest" description="Disordered" evidence="1">
    <location>
        <begin position="1"/>
        <end position="26"/>
    </location>
</feature>
<protein>
    <submittedName>
        <fullName evidence="3">Amidohydrolase family protein</fullName>
    </submittedName>
</protein>
<proteinExistence type="predicted"/>
<name>A0ABW2ADA0_9MICO</name>
<accession>A0ABW2ADA0</accession>
<evidence type="ECO:0000259" key="2">
    <source>
        <dbReference type="Pfam" id="PF04909"/>
    </source>
</evidence>
<dbReference type="InterPro" id="IPR032466">
    <property type="entry name" value="Metal_Hydrolase"/>
</dbReference>
<comment type="caution">
    <text evidence="3">The sequence shown here is derived from an EMBL/GenBank/DDBJ whole genome shotgun (WGS) entry which is preliminary data.</text>
</comment>
<dbReference type="InterPro" id="IPR006680">
    <property type="entry name" value="Amidohydro-rel"/>
</dbReference>
<dbReference type="SUPFAM" id="SSF51556">
    <property type="entry name" value="Metallo-dependent hydrolases"/>
    <property type="match status" value="1"/>
</dbReference>
<gene>
    <name evidence="3" type="ORF">ACFQDH_06295</name>
</gene>
<dbReference type="PANTHER" id="PTHR35563:SF2">
    <property type="entry name" value="BARREL METAL-DEPENDENT HYDROLASE, PUTATIVE (AFU_ORTHOLOGUE AFUA_1G16240)-RELATED"/>
    <property type="match status" value="1"/>
</dbReference>
<feature type="domain" description="Amidohydrolase-related" evidence="2">
    <location>
        <begin position="5"/>
        <end position="281"/>
    </location>
</feature>
<dbReference type="Proteomes" id="UP001596298">
    <property type="component" value="Unassembled WGS sequence"/>
</dbReference>
<dbReference type="EMBL" id="JBHSWH010000001">
    <property type="protein sequence ID" value="MFC6704887.1"/>
    <property type="molecule type" value="Genomic_DNA"/>
</dbReference>
<dbReference type="RefSeq" id="WP_382399525.1">
    <property type="nucleotide sequence ID" value="NZ_JBHSWH010000001.1"/>
</dbReference>
<reference evidence="4" key="1">
    <citation type="journal article" date="2019" name="Int. J. Syst. Evol. Microbiol.">
        <title>The Global Catalogue of Microorganisms (GCM) 10K type strain sequencing project: providing services to taxonomists for standard genome sequencing and annotation.</title>
        <authorList>
            <consortium name="The Broad Institute Genomics Platform"/>
            <consortium name="The Broad Institute Genome Sequencing Center for Infectious Disease"/>
            <person name="Wu L."/>
            <person name="Ma J."/>
        </authorList>
    </citation>
    <scope>NUCLEOTIDE SEQUENCE [LARGE SCALE GENOMIC DNA]</scope>
    <source>
        <strain evidence="4">CCUG 58127</strain>
    </source>
</reference>
<sequence length="287" mass="30747">MTQFDTHTHAISPDTDRYPVQPLGGTRSEWSQTRAVDIDGLLRSLDAAGVERAALVHASTVYGFDNSYAADALDRHPDRLVGVCAVDFLSPTAIDDLRHWIGERGFSGVRIRVSDGTTAVPAQGSGVSDEGMAAVWDYLDTQHIPVCIQMHSKDTNKLVSVLERHPRLTVLLDHGGRPNAAGGPPYNGLDELATLSKYDGVHLKITPPMLRRLGEEPGVDAIEVVGELVHRFGADHLMWGSNFPASDGTLASLRDSIHSHFVGLTDAQLTGVLGANAARVYTASAAG</sequence>
<dbReference type="PANTHER" id="PTHR35563">
    <property type="entry name" value="BARREL METAL-DEPENDENT HYDROLASE, PUTATIVE (AFU_ORTHOLOGUE AFUA_1G16240)-RELATED"/>
    <property type="match status" value="1"/>
</dbReference>
<dbReference type="Gene3D" id="3.20.20.140">
    <property type="entry name" value="Metal-dependent hydrolases"/>
    <property type="match status" value="1"/>
</dbReference>
<evidence type="ECO:0000313" key="3">
    <source>
        <dbReference type="EMBL" id="MFC6704887.1"/>
    </source>
</evidence>